<gene>
    <name evidence="3" type="ORF">PIB30_088211</name>
</gene>
<organism evidence="3 4">
    <name type="scientific">Stylosanthes scabra</name>
    <dbReference type="NCBI Taxonomy" id="79078"/>
    <lineage>
        <taxon>Eukaryota</taxon>
        <taxon>Viridiplantae</taxon>
        <taxon>Streptophyta</taxon>
        <taxon>Embryophyta</taxon>
        <taxon>Tracheophyta</taxon>
        <taxon>Spermatophyta</taxon>
        <taxon>Magnoliopsida</taxon>
        <taxon>eudicotyledons</taxon>
        <taxon>Gunneridae</taxon>
        <taxon>Pentapetalae</taxon>
        <taxon>rosids</taxon>
        <taxon>fabids</taxon>
        <taxon>Fabales</taxon>
        <taxon>Fabaceae</taxon>
        <taxon>Papilionoideae</taxon>
        <taxon>50 kb inversion clade</taxon>
        <taxon>dalbergioids sensu lato</taxon>
        <taxon>Dalbergieae</taxon>
        <taxon>Pterocarpus clade</taxon>
        <taxon>Stylosanthes</taxon>
    </lineage>
</organism>
<feature type="domain" description="Putative plant transposon protein" evidence="2">
    <location>
        <begin position="47"/>
        <end position="217"/>
    </location>
</feature>
<evidence type="ECO:0000259" key="2">
    <source>
        <dbReference type="Pfam" id="PF20167"/>
    </source>
</evidence>
<keyword evidence="4" id="KW-1185">Reference proteome</keyword>
<reference evidence="3 4" key="1">
    <citation type="journal article" date="2023" name="Plants (Basel)">
        <title>Bridging the Gap: Combining Genomics and Transcriptomics Approaches to Understand Stylosanthes scabra, an Orphan Legume from the Brazilian Caatinga.</title>
        <authorList>
            <person name="Ferreira-Neto J.R.C."/>
            <person name="da Silva M.D."/>
            <person name="Binneck E."/>
            <person name="de Melo N.F."/>
            <person name="da Silva R.H."/>
            <person name="de Melo A.L.T.M."/>
            <person name="Pandolfi V."/>
            <person name="Bustamante F.O."/>
            <person name="Brasileiro-Vidal A.C."/>
            <person name="Benko-Iseppon A.M."/>
        </authorList>
    </citation>
    <scope>NUCLEOTIDE SEQUENCE [LARGE SCALE GENOMIC DNA]</scope>
    <source>
        <tissue evidence="3">Leaves</tissue>
    </source>
</reference>
<sequence>MASSSASYDANRFKSAFHQSLFEDYAAAKGVTFEISFDLAEDEHPEIREQVANHAQLRRKHPYKSYVRGVEVSFSAENITRVLIIIENTPRAETDFITRHTSDSTLDEVLQELCVPGARWKLSTSTTAQPIHLKRQDLFPLARGWHEFIIHSLIPTGNESKIIVARAILIHSIIKGEEVRTEDFIADNIAIIAHGLEGKGNLAFPSTIYRLCKAVGVSMRKFRGTELISMGKPITARMMSRTRGRNVNLQPNQPMEEEDQQQPTHQDWVKD</sequence>
<evidence type="ECO:0000313" key="4">
    <source>
        <dbReference type="Proteomes" id="UP001341840"/>
    </source>
</evidence>
<name>A0ABU6VTA7_9FABA</name>
<dbReference type="Pfam" id="PF20167">
    <property type="entry name" value="Transposase_32"/>
    <property type="match status" value="1"/>
</dbReference>
<protein>
    <recommendedName>
        <fullName evidence="2">Putative plant transposon protein domain-containing protein</fullName>
    </recommendedName>
</protein>
<evidence type="ECO:0000313" key="3">
    <source>
        <dbReference type="EMBL" id="MED6176436.1"/>
    </source>
</evidence>
<evidence type="ECO:0000256" key="1">
    <source>
        <dbReference type="SAM" id="MobiDB-lite"/>
    </source>
</evidence>
<feature type="region of interest" description="Disordered" evidence="1">
    <location>
        <begin position="239"/>
        <end position="271"/>
    </location>
</feature>
<accession>A0ABU6VTA7</accession>
<dbReference type="Proteomes" id="UP001341840">
    <property type="component" value="Unassembled WGS sequence"/>
</dbReference>
<comment type="caution">
    <text evidence="3">The sequence shown here is derived from an EMBL/GenBank/DDBJ whole genome shotgun (WGS) entry which is preliminary data.</text>
</comment>
<dbReference type="InterPro" id="IPR046796">
    <property type="entry name" value="Transposase_32_dom"/>
</dbReference>
<dbReference type="EMBL" id="JASCZI010152624">
    <property type="protein sequence ID" value="MED6176436.1"/>
    <property type="molecule type" value="Genomic_DNA"/>
</dbReference>
<proteinExistence type="predicted"/>